<dbReference type="OrthoDB" id="2364593at2"/>
<protein>
    <recommendedName>
        <fullName evidence="1">Cyclic nucleotide-binding domain-containing protein</fullName>
    </recommendedName>
</protein>
<dbReference type="EMBL" id="AKKV01000026">
    <property type="protein sequence ID" value="EIT85366.1"/>
    <property type="molecule type" value="Genomic_DNA"/>
</dbReference>
<dbReference type="eggNOG" id="COG3118">
    <property type="taxonomic scope" value="Bacteria"/>
</dbReference>
<dbReference type="InterPro" id="IPR000595">
    <property type="entry name" value="cNMP-bd_dom"/>
</dbReference>
<sequence>MDNEKKDNVVMFPRLSARLLEKGMDSLKAKQFKEALTCFLQLLEQDPMHPQGNLGAVLSLIELGQLQDARERAEQMLNKDIGDYFDVLQIYLSVLIQLSEYEKVVSVVEAVLEEHQLPAAQAESFYQLLHFGRKMSEVDSAFDGSEAEEKDVTQEMATLENMLKSDEIHNQWIAIQQLSYIDVDLALPIYRQFLQRENGHPGIKTMVLNHLLFKGQNETFIVHKFGKDFTISIGDLYDVYEHAFNVAVKKELEERLSQQNPTLLEFALTVWWDYILAIYPQEPMPLDAYFWSHAVEAAAQQLSGMEQEIHSEASVDFHPEALQQAVQQLLDIERLTFGTQDFFNN</sequence>
<proteinExistence type="predicted"/>
<dbReference type="PATRIC" id="fig|1196324.3.peg.2361"/>
<evidence type="ECO:0000313" key="3">
    <source>
        <dbReference type="Proteomes" id="UP000004080"/>
    </source>
</evidence>
<dbReference type="AlphaFoldDB" id="I8J0T4"/>
<organism evidence="2 3">
    <name type="scientific">Fictibacillus macauensis ZFHKF-1</name>
    <dbReference type="NCBI Taxonomy" id="1196324"/>
    <lineage>
        <taxon>Bacteria</taxon>
        <taxon>Bacillati</taxon>
        <taxon>Bacillota</taxon>
        <taxon>Bacilli</taxon>
        <taxon>Bacillales</taxon>
        <taxon>Fictibacillaceae</taxon>
        <taxon>Fictibacillus</taxon>
    </lineage>
</organism>
<evidence type="ECO:0000259" key="1">
    <source>
        <dbReference type="PROSITE" id="PS50042"/>
    </source>
</evidence>
<dbReference type="InterPro" id="IPR011990">
    <property type="entry name" value="TPR-like_helical_dom_sf"/>
</dbReference>
<feature type="domain" description="Cyclic nucleotide-binding" evidence="1">
    <location>
        <begin position="11"/>
        <end position="129"/>
    </location>
</feature>
<dbReference type="STRING" id="1196324.A374_11500"/>
<reference evidence="2 3" key="1">
    <citation type="journal article" date="2012" name="J. Bacteriol.">
        <title>Genome of Bacillus macauensis ZFHKF-1, a Long-Chain-Forming Bacterium.</title>
        <authorList>
            <person name="Cai L."/>
            <person name="Zhang T."/>
        </authorList>
    </citation>
    <scope>NUCLEOTIDE SEQUENCE [LARGE SCALE GENOMIC DNA]</scope>
    <source>
        <strain evidence="2 3">ZFHKF-1</strain>
    </source>
</reference>
<keyword evidence="3" id="KW-1185">Reference proteome</keyword>
<dbReference type="SUPFAM" id="SSF48452">
    <property type="entry name" value="TPR-like"/>
    <property type="match status" value="1"/>
</dbReference>
<evidence type="ECO:0000313" key="2">
    <source>
        <dbReference type="EMBL" id="EIT85366.1"/>
    </source>
</evidence>
<dbReference type="PROSITE" id="PS50042">
    <property type="entry name" value="CNMP_BINDING_3"/>
    <property type="match status" value="1"/>
</dbReference>
<accession>I8J0T4</accession>
<dbReference type="RefSeq" id="WP_007202384.1">
    <property type="nucleotide sequence ID" value="NZ_AKKV01000026.1"/>
</dbReference>
<comment type="caution">
    <text evidence="2">The sequence shown here is derived from an EMBL/GenBank/DDBJ whole genome shotgun (WGS) entry which is preliminary data.</text>
</comment>
<dbReference type="Gene3D" id="1.25.40.10">
    <property type="entry name" value="Tetratricopeptide repeat domain"/>
    <property type="match status" value="1"/>
</dbReference>
<gene>
    <name evidence="2" type="ORF">A374_11500</name>
</gene>
<dbReference type="Proteomes" id="UP000004080">
    <property type="component" value="Unassembled WGS sequence"/>
</dbReference>
<name>I8J0T4_9BACL</name>